<sequence length="76" mass="8482">MNRVVLSLTLLALVAVFVQAHPVQENNEINENYGVVYRGEGYTPVAGPVSDIHNVQAIDDDWLSAPQITIYRSDRK</sequence>
<name>A0A921ZF84_MANSE</name>
<reference evidence="2" key="2">
    <citation type="submission" date="2020-12" db="EMBL/GenBank/DDBJ databases">
        <authorList>
            <person name="Kanost M."/>
        </authorList>
    </citation>
    <scope>NUCLEOTIDE SEQUENCE</scope>
</reference>
<dbReference type="EMBL" id="JH668520">
    <property type="protein sequence ID" value="KAG6456689.1"/>
    <property type="molecule type" value="Genomic_DNA"/>
</dbReference>
<keyword evidence="1" id="KW-0732">Signal</keyword>
<keyword evidence="3" id="KW-1185">Reference proteome</keyword>
<protein>
    <submittedName>
        <fullName evidence="2">Uncharacterized protein</fullName>
    </submittedName>
</protein>
<gene>
    <name evidence="2" type="ORF">O3G_MSEX009890</name>
</gene>
<dbReference type="AlphaFoldDB" id="A0A921ZF84"/>
<evidence type="ECO:0000313" key="3">
    <source>
        <dbReference type="Proteomes" id="UP000791440"/>
    </source>
</evidence>
<evidence type="ECO:0000313" key="2">
    <source>
        <dbReference type="EMBL" id="KAG6456689.1"/>
    </source>
</evidence>
<proteinExistence type="predicted"/>
<feature type="signal peptide" evidence="1">
    <location>
        <begin position="1"/>
        <end position="20"/>
    </location>
</feature>
<accession>A0A921ZF84</accession>
<feature type="chain" id="PRO_5037135827" evidence="1">
    <location>
        <begin position="21"/>
        <end position="76"/>
    </location>
</feature>
<reference evidence="2" key="1">
    <citation type="journal article" date="2016" name="Insect Biochem. Mol. Biol.">
        <title>Multifaceted biological insights from a draft genome sequence of the tobacco hornworm moth, Manduca sexta.</title>
        <authorList>
            <person name="Kanost M.R."/>
            <person name="Arrese E.L."/>
            <person name="Cao X."/>
            <person name="Chen Y.R."/>
            <person name="Chellapilla S."/>
            <person name="Goldsmith M.R."/>
            <person name="Grosse-Wilde E."/>
            <person name="Heckel D.G."/>
            <person name="Herndon N."/>
            <person name="Jiang H."/>
            <person name="Papanicolaou A."/>
            <person name="Qu J."/>
            <person name="Soulages J.L."/>
            <person name="Vogel H."/>
            <person name="Walters J."/>
            <person name="Waterhouse R.M."/>
            <person name="Ahn S.J."/>
            <person name="Almeida F.C."/>
            <person name="An C."/>
            <person name="Aqrawi P."/>
            <person name="Bretschneider A."/>
            <person name="Bryant W.B."/>
            <person name="Bucks S."/>
            <person name="Chao H."/>
            <person name="Chevignon G."/>
            <person name="Christen J.M."/>
            <person name="Clarke D.F."/>
            <person name="Dittmer N.T."/>
            <person name="Ferguson L.C.F."/>
            <person name="Garavelou S."/>
            <person name="Gordon K.H.J."/>
            <person name="Gunaratna R.T."/>
            <person name="Han Y."/>
            <person name="Hauser F."/>
            <person name="He Y."/>
            <person name="Heidel-Fischer H."/>
            <person name="Hirsh A."/>
            <person name="Hu Y."/>
            <person name="Jiang H."/>
            <person name="Kalra D."/>
            <person name="Klinner C."/>
            <person name="Konig C."/>
            <person name="Kovar C."/>
            <person name="Kroll A.R."/>
            <person name="Kuwar S.S."/>
            <person name="Lee S.L."/>
            <person name="Lehman R."/>
            <person name="Li K."/>
            <person name="Li Z."/>
            <person name="Liang H."/>
            <person name="Lovelace S."/>
            <person name="Lu Z."/>
            <person name="Mansfield J.H."/>
            <person name="McCulloch K.J."/>
            <person name="Mathew T."/>
            <person name="Morton B."/>
            <person name="Muzny D.M."/>
            <person name="Neunemann D."/>
            <person name="Ongeri F."/>
            <person name="Pauchet Y."/>
            <person name="Pu L.L."/>
            <person name="Pyrousis I."/>
            <person name="Rao X.J."/>
            <person name="Redding A."/>
            <person name="Roesel C."/>
            <person name="Sanchez-Gracia A."/>
            <person name="Schaack S."/>
            <person name="Shukla A."/>
            <person name="Tetreau G."/>
            <person name="Wang Y."/>
            <person name="Xiong G.H."/>
            <person name="Traut W."/>
            <person name="Walsh T.K."/>
            <person name="Worley K.C."/>
            <person name="Wu D."/>
            <person name="Wu W."/>
            <person name="Wu Y.Q."/>
            <person name="Zhang X."/>
            <person name="Zou Z."/>
            <person name="Zucker H."/>
            <person name="Briscoe A.D."/>
            <person name="Burmester T."/>
            <person name="Clem R.J."/>
            <person name="Feyereisen R."/>
            <person name="Grimmelikhuijzen C.J.P."/>
            <person name="Hamodrakas S.J."/>
            <person name="Hansson B.S."/>
            <person name="Huguet E."/>
            <person name="Jermiin L.S."/>
            <person name="Lan Q."/>
            <person name="Lehman H.K."/>
            <person name="Lorenzen M."/>
            <person name="Merzendorfer H."/>
            <person name="Michalopoulos I."/>
            <person name="Morton D.B."/>
            <person name="Muthukrishnan S."/>
            <person name="Oakeshott J.G."/>
            <person name="Palmer W."/>
            <person name="Park Y."/>
            <person name="Passarelli A.L."/>
            <person name="Rozas J."/>
            <person name="Schwartz L.M."/>
            <person name="Smith W."/>
            <person name="Southgate A."/>
            <person name="Vilcinskas A."/>
            <person name="Vogt R."/>
            <person name="Wang P."/>
            <person name="Werren J."/>
            <person name="Yu X.Q."/>
            <person name="Zhou J.J."/>
            <person name="Brown S.J."/>
            <person name="Scherer S.E."/>
            <person name="Richards S."/>
            <person name="Blissard G.W."/>
        </authorList>
    </citation>
    <scope>NUCLEOTIDE SEQUENCE</scope>
</reference>
<comment type="caution">
    <text evidence="2">The sequence shown here is derived from an EMBL/GenBank/DDBJ whole genome shotgun (WGS) entry which is preliminary data.</text>
</comment>
<organism evidence="2 3">
    <name type="scientific">Manduca sexta</name>
    <name type="common">Tobacco hawkmoth</name>
    <name type="synonym">Tobacco hornworm</name>
    <dbReference type="NCBI Taxonomy" id="7130"/>
    <lineage>
        <taxon>Eukaryota</taxon>
        <taxon>Metazoa</taxon>
        <taxon>Ecdysozoa</taxon>
        <taxon>Arthropoda</taxon>
        <taxon>Hexapoda</taxon>
        <taxon>Insecta</taxon>
        <taxon>Pterygota</taxon>
        <taxon>Neoptera</taxon>
        <taxon>Endopterygota</taxon>
        <taxon>Lepidoptera</taxon>
        <taxon>Glossata</taxon>
        <taxon>Ditrysia</taxon>
        <taxon>Bombycoidea</taxon>
        <taxon>Sphingidae</taxon>
        <taxon>Sphinginae</taxon>
        <taxon>Sphingini</taxon>
        <taxon>Manduca</taxon>
    </lineage>
</organism>
<dbReference type="Proteomes" id="UP000791440">
    <property type="component" value="Unassembled WGS sequence"/>
</dbReference>
<evidence type="ECO:0000256" key="1">
    <source>
        <dbReference type="SAM" id="SignalP"/>
    </source>
</evidence>